<feature type="compositionally biased region" description="Low complexity" evidence="1">
    <location>
        <begin position="242"/>
        <end position="335"/>
    </location>
</feature>
<keyword evidence="2" id="KW-1133">Transmembrane helix</keyword>
<feature type="compositionally biased region" description="Low complexity" evidence="1">
    <location>
        <begin position="429"/>
        <end position="439"/>
    </location>
</feature>
<evidence type="ECO:0000256" key="2">
    <source>
        <dbReference type="SAM" id="Phobius"/>
    </source>
</evidence>
<proteinExistence type="predicted"/>
<feature type="compositionally biased region" description="Gly residues" evidence="1">
    <location>
        <begin position="336"/>
        <end position="345"/>
    </location>
</feature>
<keyword evidence="2" id="KW-0812">Transmembrane</keyword>
<evidence type="ECO:0000256" key="1">
    <source>
        <dbReference type="SAM" id="MobiDB-lite"/>
    </source>
</evidence>
<dbReference type="Proteomes" id="UP000292346">
    <property type="component" value="Unassembled WGS sequence"/>
</dbReference>
<dbReference type="RefSeq" id="WP_131335105.1">
    <property type="nucleotide sequence ID" value="NZ_SJJZ01000001.1"/>
</dbReference>
<feature type="region of interest" description="Disordered" evidence="1">
    <location>
        <begin position="158"/>
        <end position="373"/>
    </location>
</feature>
<feature type="compositionally biased region" description="Low complexity" evidence="1">
    <location>
        <begin position="215"/>
        <end position="229"/>
    </location>
</feature>
<sequence length="505" mass="51952">MADRFDLDAIEADDALLDLLAAGGESARAAGEHDPAVQLLADLRLAVEVEDELPVETIDDPESFLARCAALNPISDPFARKMATRGLAFGVAAVAALSVSGVAAAVTGDPLSPYEKVIEKMVDAVRPQTSFPKEDLDGLPVVDRSKIVKVGKDFKDKAKAEHAAENGKNGSAGDDPQAQEIKGTPDVVAPPEDKPVASREWPWKVPTEEQKTLDPVKPTTEVTPTPSDTKTTEPTETKTTEPTDTTTTETPPDTPTTTPTEEPTDTTTPTPTPTDPTTTTPPTNVDTGTGDNTGDDTVTGNPTGNPTSTPSSGSGEGQTSDGDTTPGSDTTTTPGGDTGGTGGSDTSGTDTSGSDTSGDGETPGGEVTQVPAEVKELVNVVEAIVSPVLPTPSGEPVTNETTERFFGTPEAVKKASTTKKAATTKKATKAATTKAATAKAKSRTAAKHSTGQEAVGSVRKAYPKGKHSSGAYPEGKHAAIARTYGSTTDASLLQILDVVNKPIIK</sequence>
<dbReference type="AlphaFoldDB" id="A0A4R0HLE0"/>
<keyword evidence="2" id="KW-0472">Membrane</keyword>
<reference evidence="3 4" key="1">
    <citation type="submission" date="2019-02" db="EMBL/GenBank/DDBJ databases">
        <title>Kribbella capetownensis sp. nov. and Kribbella speibonae sp. nov., isolated from soil.</title>
        <authorList>
            <person name="Curtis S.M."/>
            <person name="Norton I."/>
            <person name="Everest G.J."/>
            <person name="Meyers P.R."/>
        </authorList>
    </citation>
    <scope>NUCLEOTIDE SEQUENCE [LARGE SCALE GENOMIC DNA]</scope>
    <source>
        <strain evidence="3 4">KCTC 29219</strain>
    </source>
</reference>
<gene>
    <name evidence="3" type="ORF">E0H45_05105</name>
</gene>
<keyword evidence="4" id="KW-1185">Reference proteome</keyword>
<feature type="compositionally biased region" description="Basic and acidic residues" evidence="1">
    <location>
        <begin position="230"/>
        <end position="241"/>
    </location>
</feature>
<name>A0A4R0HLE0_9ACTN</name>
<feature type="compositionally biased region" description="Low complexity" evidence="1">
    <location>
        <begin position="346"/>
        <end position="360"/>
    </location>
</feature>
<comment type="caution">
    <text evidence="3">The sequence shown here is derived from an EMBL/GenBank/DDBJ whole genome shotgun (WGS) entry which is preliminary data.</text>
</comment>
<feature type="region of interest" description="Disordered" evidence="1">
    <location>
        <begin position="388"/>
        <end position="474"/>
    </location>
</feature>
<feature type="transmembrane region" description="Helical" evidence="2">
    <location>
        <begin position="87"/>
        <end position="106"/>
    </location>
</feature>
<dbReference type="EMBL" id="SJJZ01000001">
    <property type="protein sequence ID" value="TCC10694.1"/>
    <property type="molecule type" value="Genomic_DNA"/>
</dbReference>
<evidence type="ECO:0000313" key="4">
    <source>
        <dbReference type="Proteomes" id="UP000292346"/>
    </source>
</evidence>
<accession>A0A4R0HLE0</accession>
<evidence type="ECO:0000313" key="3">
    <source>
        <dbReference type="EMBL" id="TCC10694.1"/>
    </source>
</evidence>
<dbReference type="OrthoDB" id="3824292at2"/>
<protein>
    <submittedName>
        <fullName evidence="3">Uncharacterized protein</fullName>
    </submittedName>
</protein>
<organism evidence="3 4">
    <name type="scientific">Kribbella soli</name>
    <dbReference type="NCBI Taxonomy" id="1124743"/>
    <lineage>
        <taxon>Bacteria</taxon>
        <taxon>Bacillati</taxon>
        <taxon>Actinomycetota</taxon>
        <taxon>Actinomycetes</taxon>
        <taxon>Propionibacteriales</taxon>
        <taxon>Kribbellaceae</taxon>
        <taxon>Kribbella</taxon>
    </lineage>
</organism>